<reference evidence="4 5" key="1">
    <citation type="submission" date="2006-02" db="EMBL/GenBank/DDBJ databases">
        <authorList>
            <person name="Amann R."/>
            <person name="Ferriera S."/>
            <person name="Johnson J."/>
            <person name="Kravitz S."/>
            <person name="Halpern A."/>
            <person name="Remington K."/>
            <person name="Beeson K."/>
            <person name="Tran B."/>
            <person name="Rogers Y.-H."/>
            <person name="Friedman R."/>
            <person name="Venter J.C."/>
        </authorList>
    </citation>
    <scope>NUCLEOTIDE SEQUENCE [LARGE SCALE GENOMIC DNA]</scope>
    <source>
        <strain evidence="4 5">DSM 3645</strain>
    </source>
</reference>
<dbReference type="Gene3D" id="3.40.50.720">
    <property type="entry name" value="NAD(P)-binding Rossmann-like Domain"/>
    <property type="match status" value="1"/>
</dbReference>
<gene>
    <name evidence="4" type="ORF">DSM3645_03533</name>
</gene>
<evidence type="ECO:0000259" key="2">
    <source>
        <dbReference type="Pfam" id="PF01408"/>
    </source>
</evidence>
<feature type="region of interest" description="Disordered" evidence="1">
    <location>
        <begin position="338"/>
        <end position="359"/>
    </location>
</feature>
<dbReference type="Proteomes" id="UP000004358">
    <property type="component" value="Unassembled WGS sequence"/>
</dbReference>
<dbReference type="SUPFAM" id="SSF51735">
    <property type="entry name" value="NAD(P)-binding Rossmann-fold domains"/>
    <property type="match status" value="1"/>
</dbReference>
<feature type="domain" description="GFO/IDH/MocA-like oxidoreductase" evidence="3">
    <location>
        <begin position="153"/>
        <end position="226"/>
    </location>
</feature>
<accession>A3ZW20</accession>
<dbReference type="eggNOG" id="COG0673">
    <property type="taxonomic scope" value="Bacteria"/>
</dbReference>
<feature type="domain" description="Gfo/Idh/MocA-like oxidoreductase N-terminal" evidence="2">
    <location>
        <begin position="5"/>
        <end position="120"/>
    </location>
</feature>
<dbReference type="GO" id="GO:0000166">
    <property type="term" value="F:nucleotide binding"/>
    <property type="evidence" value="ECO:0007669"/>
    <property type="project" value="InterPro"/>
</dbReference>
<organism evidence="4 5">
    <name type="scientific">Blastopirellula marina DSM 3645</name>
    <dbReference type="NCBI Taxonomy" id="314230"/>
    <lineage>
        <taxon>Bacteria</taxon>
        <taxon>Pseudomonadati</taxon>
        <taxon>Planctomycetota</taxon>
        <taxon>Planctomycetia</taxon>
        <taxon>Pirellulales</taxon>
        <taxon>Pirellulaceae</taxon>
        <taxon>Blastopirellula</taxon>
    </lineage>
</organism>
<dbReference type="InterPro" id="IPR000683">
    <property type="entry name" value="Gfo/Idh/MocA-like_OxRdtase_N"/>
</dbReference>
<evidence type="ECO:0000313" key="5">
    <source>
        <dbReference type="Proteomes" id="UP000004358"/>
    </source>
</evidence>
<dbReference type="RefSeq" id="WP_002654301.1">
    <property type="nucleotide sequence ID" value="NZ_CH672377.1"/>
</dbReference>
<dbReference type="PANTHER" id="PTHR43377">
    <property type="entry name" value="BILIVERDIN REDUCTASE A"/>
    <property type="match status" value="1"/>
</dbReference>
<dbReference type="STRING" id="314230.DSM3645_03533"/>
<sequence length="359" mass="38783">MLHRRLAVIGAGHLGKIHARLAKQTAGLELVAIVDPIAAAREASAAENGVAAYASHHEIAGQFDAAIIATPTQYHYEVAADLLASGVDLLIEKPITLSIEDADRLLALAKTYGRVLQVGHVERFNPAFVAASQLIDRPRYIEASRTSGYSFRSVDIGVTLDLMIHDIDLVLSLAGSHVVEVDAIGATIFGPHEDMVQARLTFENGCVANLTASRSSFAPRREMKVFHAGGFVQIDMGSRKLQSIKPDARLAAGDLDVHALPQAEKDHIRQHLFESLLPLEEVELPATNAIADEQADFVHAMQTGEKPRVDGAAGREAVIVANMVAKSVQRHVWHEAQRSVRGPQFTPMPGLAPQKREAA</sequence>
<dbReference type="InterPro" id="IPR055170">
    <property type="entry name" value="GFO_IDH_MocA-like_dom"/>
</dbReference>
<evidence type="ECO:0000256" key="1">
    <source>
        <dbReference type="SAM" id="MobiDB-lite"/>
    </source>
</evidence>
<dbReference type="AlphaFoldDB" id="A3ZW20"/>
<comment type="caution">
    <text evidence="4">The sequence shown here is derived from an EMBL/GenBank/DDBJ whole genome shotgun (WGS) entry which is preliminary data.</text>
</comment>
<dbReference type="InterPro" id="IPR051450">
    <property type="entry name" value="Gfo/Idh/MocA_Oxidoreductases"/>
</dbReference>
<dbReference type="PANTHER" id="PTHR43377:SF1">
    <property type="entry name" value="BILIVERDIN REDUCTASE A"/>
    <property type="match status" value="1"/>
</dbReference>
<dbReference type="HOGENOM" id="CLU_023194_10_0_0"/>
<protein>
    <submittedName>
        <fullName evidence="4">Uncharacterized protein</fullName>
    </submittedName>
</protein>
<proteinExistence type="predicted"/>
<dbReference type="SUPFAM" id="SSF55347">
    <property type="entry name" value="Glyceraldehyde-3-phosphate dehydrogenase-like, C-terminal domain"/>
    <property type="match status" value="1"/>
</dbReference>
<dbReference type="Gene3D" id="3.30.360.10">
    <property type="entry name" value="Dihydrodipicolinate Reductase, domain 2"/>
    <property type="match status" value="1"/>
</dbReference>
<evidence type="ECO:0000313" key="4">
    <source>
        <dbReference type="EMBL" id="EAQ79516.1"/>
    </source>
</evidence>
<dbReference type="Pfam" id="PF01408">
    <property type="entry name" value="GFO_IDH_MocA"/>
    <property type="match status" value="1"/>
</dbReference>
<dbReference type="Pfam" id="PF22725">
    <property type="entry name" value="GFO_IDH_MocA_C3"/>
    <property type="match status" value="1"/>
</dbReference>
<dbReference type="OrthoDB" id="9815825at2"/>
<dbReference type="EMBL" id="AANZ01000014">
    <property type="protein sequence ID" value="EAQ79516.1"/>
    <property type="molecule type" value="Genomic_DNA"/>
</dbReference>
<dbReference type="InterPro" id="IPR036291">
    <property type="entry name" value="NAD(P)-bd_dom_sf"/>
</dbReference>
<evidence type="ECO:0000259" key="3">
    <source>
        <dbReference type="Pfam" id="PF22725"/>
    </source>
</evidence>
<name>A3ZW20_9BACT</name>